<protein>
    <submittedName>
        <fullName evidence="1">Protein phosphatase 2C</fullName>
    </submittedName>
</protein>
<proteinExistence type="predicted"/>
<dbReference type="Proteomes" id="UP001152519">
    <property type="component" value="Unassembled WGS sequence"/>
</dbReference>
<dbReference type="AlphaFoldDB" id="A0A9W4DVD3"/>
<evidence type="ECO:0000313" key="1">
    <source>
        <dbReference type="EMBL" id="CAG6397040.1"/>
    </source>
</evidence>
<evidence type="ECO:0000313" key="2">
    <source>
        <dbReference type="Proteomes" id="UP001152519"/>
    </source>
</evidence>
<dbReference type="RefSeq" id="WP_251496377.1">
    <property type="nucleotide sequence ID" value="NZ_CAJSLV010000081.1"/>
</dbReference>
<sequence>MRVAMATAAKRAGRRNEDFTGAVPGAAVLVDGAGIPGSESTCRHGVAWYAGHLGGSLLGLLALAPDRGLTALLAEAVTHVTDLHRDTCDVADPISPSATVAVLRIADGLAEYLVLGDCVLVLGRAGAEPLVVRDLREVVISGSYEPALRAAGEGSDEYRRVLGELRSHRNGPGGFWVAKDDPRAADEAVTGSCPVAALTAAALLSNGASRVEDRFRLAAWPAVLAGLESDGPGALIERVRQAEALHSVAPDDATVAYCTDLAGS</sequence>
<dbReference type="EMBL" id="CAJSLV010000081">
    <property type="protein sequence ID" value="CAG6397040.1"/>
    <property type="molecule type" value="Genomic_DNA"/>
</dbReference>
<gene>
    <name evidence="1" type="ORF">SCOCK_50089</name>
</gene>
<dbReference type="InterPro" id="IPR036457">
    <property type="entry name" value="PPM-type-like_dom_sf"/>
</dbReference>
<keyword evidence="2" id="KW-1185">Reference proteome</keyword>
<organism evidence="1 2">
    <name type="scientific">Actinacidiphila cocklensis</name>
    <dbReference type="NCBI Taxonomy" id="887465"/>
    <lineage>
        <taxon>Bacteria</taxon>
        <taxon>Bacillati</taxon>
        <taxon>Actinomycetota</taxon>
        <taxon>Actinomycetes</taxon>
        <taxon>Kitasatosporales</taxon>
        <taxon>Streptomycetaceae</taxon>
        <taxon>Actinacidiphila</taxon>
    </lineage>
</organism>
<accession>A0A9W4DVD3</accession>
<reference evidence="1" key="1">
    <citation type="submission" date="2021-05" db="EMBL/GenBank/DDBJ databases">
        <authorList>
            <person name="Arsene-Ploetze F."/>
        </authorList>
    </citation>
    <scope>NUCLEOTIDE SEQUENCE</scope>
    <source>
        <strain evidence="1">DSM 42138</strain>
    </source>
</reference>
<comment type="caution">
    <text evidence="1">The sequence shown here is derived from an EMBL/GenBank/DDBJ whole genome shotgun (WGS) entry which is preliminary data.</text>
</comment>
<dbReference type="SUPFAM" id="SSF81606">
    <property type="entry name" value="PP2C-like"/>
    <property type="match status" value="1"/>
</dbReference>
<name>A0A9W4DVD3_9ACTN</name>